<dbReference type="SMART" id="SM00478">
    <property type="entry name" value="ENDO3c"/>
    <property type="match status" value="1"/>
</dbReference>
<dbReference type="PANTHER" id="PTHR43003">
    <property type="entry name" value="DNA-3-METHYLADENINE GLYCOSYLASE"/>
    <property type="match status" value="1"/>
</dbReference>
<gene>
    <name evidence="6" type="ORF">ACFQRG_00300</name>
</gene>
<reference evidence="7" key="1">
    <citation type="journal article" date="2019" name="Int. J. Syst. Evol. Microbiol.">
        <title>The Global Catalogue of Microorganisms (GCM) 10K type strain sequencing project: providing services to taxonomists for standard genome sequencing and annotation.</title>
        <authorList>
            <consortium name="The Broad Institute Genomics Platform"/>
            <consortium name="The Broad Institute Genome Sequencing Center for Infectious Disease"/>
            <person name="Wu L."/>
            <person name="Ma J."/>
        </authorList>
    </citation>
    <scope>NUCLEOTIDE SEQUENCE [LARGE SCALE GENOMIC DNA]</scope>
    <source>
        <strain evidence="7">CGMCC 1.16305</strain>
    </source>
</reference>
<dbReference type="InterPro" id="IPR023170">
    <property type="entry name" value="HhH_base_excis_C"/>
</dbReference>
<accession>A0ABW2PSD6</accession>
<keyword evidence="3" id="KW-0227">DNA damage</keyword>
<comment type="caution">
    <text evidence="6">The sequence shown here is derived from an EMBL/GenBank/DDBJ whole genome shotgun (WGS) entry which is preliminary data.</text>
</comment>
<dbReference type="Gene3D" id="3.30.310.20">
    <property type="entry name" value="DNA-3-methyladenine glycosylase AlkA, N-terminal domain"/>
    <property type="match status" value="1"/>
</dbReference>
<evidence type="ECO:0000256" key="2">
    <source>
        <dbReference type="ARBA" id="ARBA00012000"/>
    </source>
</evidence>
<evidence type="ECO:0000259" key="5">
    <source>
        <dbReference type="SMART" id="SM00478"/>
    </source>
</evidence>
<dbReference type="Proteomes" id="UP001596505">
    <property type="component" value="Unassembled WGS sequence"/>
</dbReference>
<dbReference type="PANTHER" id="PTHR43003:SF5">
    <property type="entry name" value="DNA-3-METHYLADENINE GLYCOSYLASE"/>
    <property type="match status" value="1"/>
</dbReference>
<dbReference type="Pfam" id="PF00730">
    <property type="entry name" value="HhH-GPD"/>
    <property type="match status" value="1"/>
</dbReference>
<dbReference type="InterPro" id="IPR051912">
    <property type="entry name" value="Alkylbase_DNA_Glycosylase/TA"/>
</dbReference>
<keyword evidence="7" id="KW-1185">Reference proteome</keyword>
<dbReference type="EMBL" id="JBHTCO010000001">
    <property type="protein sequence ID" value="MFC7391450.1"/>
    <property type="molecule type" value="Genomic_DNA"/>
</dbReference>
<evidence type="ECO:0000256" key="4">
    <source>
        <dbReference type="ARBA" id="ARBA00023204"/>
    </source>
</evidence>
<comment type="catalytic activity">
    <reaction evidence="1">
        <text>Hydrolysis of alkylated DNA, releasing 3-methyladenine, 3-methylguanine, 7-methylguanine and 7-methyladenine.</text>
        <dbReference type="EC" id="3.2.2.21"/>
    </reaction>
</comment>
<dbReference type="SUPFAM" id="SSF48150">
    <property type="entry name" value="DNA-glycosylase"/>
    <property type="match status" value="1"/>
</dbReference>
<protein>
    <recommendedName>
        <fullName evidence="2">DNA-3-methyladenine glycosylase II</fullName>
        <ecNumber evidence="2">3.2.2.21</ecNumber>
    </recommendedName>
</protein>
<evidence type="ECO:0000256" key="3">
    <source>
        <dbReference type="ARBA" id="ARBA00022763"/>
    </source>
</evidence>
<dbReference type="EC" id="3.2.2.21" evidence="2"/>
<evidence type="ECO:0000256" key="1">
    <source>
        <dbReference type="ARBA" id="ARBA00000086"/>
    </source>
</evidence>
<proteinExistence type="predicted"/>
<dbReference type="CDD" id="cd00056">
    <property type="entry name" value="ENDO3c"/>
    <property type="match status" value="1"/>
</dbReference>
<dbReference type="Gene3D" id="1.10.340.30">
    <property type="entry name" value="Hypothetical protein, domain 2"/>
    <property type="match status" value="1"/>
</dbReference>
<evidence type="ECO:0000313" key="6">
    <source>
        <dbReference type="EMBL" id="MFC7391450.1"/>
    </source>
</evidence>
<dbReference type="InterPro" id="IPR037046">
    <property type="entry name" value="AlkA_N_sf"/>
</dbReference>
<dbReference type="InterPro" id="IPR003265">
    <property type="entry name" value="HhH-GPD_domain"/>
</dbReference>
<dbReference type="RefSeq" id="WP_380962452.1">
    <property type="nucleotide sequence ID" value="NZ_JBHTCO010000001.1"/>
</dbReference>
<keyword evidence="4" id="KW-0234">DNA repair</keyword>
<evidence type="ECO:0000313" key="7">
    <source>
        <dbReference type="Proteomes" id="UP001596505"/>
    </source>
</evidence>
<dbReference type="InterPro" id="IPR011257">
    <property type="entry name" value="DNA_glycosylase"/>
</dbReference>
<name>A0ABW2PSD6_9BACL</name>
<dbReference type="Gene3D" id="1.10.1670.10">
    <property type="entry name" value="Helix-hairpin-Helix base-excision DNA repair enzymes (C-terminal)"/>
    <property type="match status" value="1"/>
</dbReference>
<organism evidence="6 7">
    <name type="scientific">Scopulibacillus cellulosilyticus</name>
    <dbReference type="NCBI Taxonomy" id="2665665"/>
    <lineage>
        <taxon>Bacteria</taxon>
        <taxon>Bacillati</taxon>
        <taxon>Bacillota</taxon>
        <taxon>Bacilli</taxon>
        <taxon>Bacillales</taxon>
        <taxon>Sporolactobacillaceae</taxon>
        <taxon>Scopulibacillus</taxon>
    </lineage>
</organism>
<feature type="domain" description="HhH-GPD" evidence="5">
    <location>
        <begin position="131"/>
        <end position="295"/>
    </location>
</feature>
<sequence>MQVKTFLLHPILPYNLNLSLQRLRRDPIYIFEKEAVYRTLKVNQSLYLLKIYFQKHNEKTVKVESVCLDGNMEPEKVQNTLERMLSIDQELQIIYDIMNQLPNLSDLTKTFCGLHIFQEPDLFQCMVKLIIAQQINTSFAAELTRNLIEGVSETVQYGHQTYSVFPSASQITSHCVDDLVKRKFNQRKAEYIIDFAQDVHNGKIDLSKLKHLSDSAVMDELLKVRGIGPWTAQCFMIFGLGRKNIVPESDIGIQKAVQNVYKLKGRPKKNDVLRLSETWHPIGSYVTRYLWETLRS</sequence>